<dbReference type="Proteomes" id="UP001165270">
    <property type="component" value="Unassembled WGS sequence"/>
</dbReference>
<name>A0ABS9XSQ3_9ACTN</name>
<dbReference type="EMBL" id="JALDAX010000019">
    <property type="protein sequence ID" value="MCI3245102.1"/>
    <property type="molecule type" value="Genomic_DNA"/>
</dbReference>
<comment type="caution">
    <text evidence="4">The sequence shown here is derived from an EMBL/GenBank/DDBJ whole genome shotgun (WGS) entry which is preliminary data.</text>
</comment>
<dbReference type="Gene3D" id="1.10.10.1150">
    <property type="entry name" value="Coenzyme PQQ synthesis protein D (PqqD)"/>
    <property type="match status" value="1"/>
</dbReference>
<evidence type="ECO:0000256" key="2">
    <source>
        <dbReference type="ARBA" id="ARBA00011741"/>
    </source>
</evidence>
<proteinExistence type="predicted"/>
<organism evidence="4 5">
    <name type="scientific">Streptomyces spinosisporus</name>
    <dbReference type="NCBI Taxonomy" id="2927582"/>
    <lineage>
        <taxon>Bacteria</taxon>
        <taxon>Bacillati</taxon>
        <taxon>Actinomycetota</taxon>
        <taxon>Actinomycetes</taxon>
        <taxon>Kitasatosporales</taxon>
        <taxon>Streptomycetaceae</taxon>
        <taxon>Streptomyces</taxon>
    </lineage>
</organism>
<dbReference type="InterPro" id="IPR022479">
    <property type="entry name" value="PqqD_bac"/>
</dbReference>
<dbReference type="Pfam" id="PF05402">
    <property type="entry name" value="PqqD"/>
    <property type="match status" value="1"/>
</dbReference>
<gene>
    <name evidence="4" type="primary">pqqD</name>
    <name evidence="4" type="ORF">MQN93_35860</name>
</gene>
<keyword evidence="5" id="KW-1185">Reference proteome</keyword>
<dbReference type="RefSeq" id="WP_242712821.1">
    <property type="nucleotide sequence ID" value="NZ_JALDAX010000019.1"/>
</dbReference>
<reference evidence="4" key="1">
    <citation type="submission" date="2022-03" db="EMBL/GenBank/DDBJ databases">
        <title>Streptomyces 7R015 and 7R016 isolated from Barleria lupulina in Thailand.</title>
        <authorList>
            <person name="Kanchanasin P."/>
            <person name="Phongsopitanun W."/>
            <person name="Tanasupawat S."/>
        </authorList>
    </citation>
    <scope>NUCLEOTIDE SEQUENCE</scope>
    <source>
        <strain evidence="4">7R016</strain>
    </source>
</reference>
<evidence type="ECO:0000256" key="1">
    <source>
        <dbReference type="ARBA" id="ARBA00004886"/>
    </source>
</evidence>
<dbReference type="InterPro" id="IPR008792">
    <property type="entry name" value="PQQD"/>
</dbReference>
<evidence type="ECO:0000256" key="3">
    <source>
        <dbReference type="ARBA" id="ARBA00022905"/>
    </source>
</evidence>
<protein>
    <submittedName>
        <fullName evidence="4">Pyrroloquinoline quinone biosynthesis peptide chaperone PqqD</fullName>
    </submittedName>
</protein>
<evidence type="ECO:0000313" key="5">
    <source>
        <dbReference type="Proteomes" id="UP001165270"/>
    </source>
</evidence>
<dbReference type="InterPro" id="IPR041881">
    <property type="entry name" value="PqqD_sf"/>
</dbReference>
<dbReference type="NCBIfam" id="TIGR03859">
    <property type="entry name" value="PQQ_PqqD"/>
    <property type="match status" value="1"/>
</dbReference>
<evidence type="ECO:0000313" key="4">
    <source>
        <dbReference type="EMBL" id="MCI3245102.1"/>
    </source>
</evidence>
<comment type="subunit">
    <text evidence="2">Monomer. Interacts with PqqE.</text>
</comment>
<sequence>MSVAAVADWRPGPAPAVVLRHDRARGTDLLLLPERVVVLKGAAGTILGLCDGTRTVGDIVSELADRFPGAPVAGDVPAFLDRLRTEGWLR</sequence>
<accession>A0ABS9XSQ3</accession>
<comment type="pathway">
    <text evidence="1">Cofactor biosynthesis; pyrroloquinoline quinone biosynthesis.</text>
</comment>
<keyword evidence="3" id="KW-0884">PQQ biosynthesis</keyword>